<evidence type="ECO:0000313" key="7">
    <source>
        <dbReference type="Proteomes" id="UP000321058"/>
    </source>
</evidence>
<dbReference type="Pfam" id="PF00440">
    <property type="entry name" value="TetR_N"/>
    <property type="match status" value="1"/>
</dbReference>
<evidence type="ECO:0000259" key="5">
    <source>
        <dbReference type="PROSITE" id="PS50977"/>
    </source>
</evidence>
<dbReference type="EMBL" id="BKAJ01000098">
    <property type="protein sequence ID" value="GEP58315.1"/>
    <property type="molecule type" value="Genomic_DNA"/>
</dbReference>
<reference evidence="6 7" key="1">
    <citation type="submission" date="2019-07" db="EMBL/GenBank/DDBJ databases">
        <title>Whole genome shotgun sequence of Reyranella soli NBRC 108950.</title>
        <authorList>
            <person name="Hosoyama A."/>
            <person name="Uohara A."/>
            <person name="Ohji S."/>
            <person name="Ichikawa N."/>
        </authorList>
    </citation>
    <scope>NUCLEOTIDE SEQUENCE [LARGE SCALE GENOMIC DNA]</scope>
    <source>
        <strain evidence="6 7">NBRC 108950</strain>
    </source>
</reference>
<keyword evidence="2 4" id="KW-0238">DNA-binding</keyword>
<evidence type="ECO:0000256" key="4">
    <source>
        <dbReference type="PROSITE-ProRule" id="PRU00335"/>
    </source>
</evidence>
<feature type="domain" description="HTH tetR-type" evidence="5">
    <location>
        <begin position="2"/>
        <end position="62"/>
    </location>
</feature>
<dbReference type="SUPFAM" id="SSF46689">
    <property type="entry name" value="Homeodomain-like"/>
    <property type="match status" value="1"/>
</dbReference>
<feature type="DNA-binding region" description="H-T-H motif" evidence="4">
    <location>
        <begin position="25"/>
        <end position="44"/>
    </location>
</feature>
<dbReference type="RefSeq" id="WP_147153432.1">
    <property type="nucleotide sequence ID" value="NZ_BKAJ01000098.1"/>
</dbReference>
<dbReference type="InterPro" id="IPR050109">
    <property type="entry name" value="HTH-type_TetR-like_transc_reg"/>
</dbReference>
<accession>A0A512NHC0</accession>
<keyword evidence="7" id="KW-1185">Reference proteome</keyword>
<keyword evidence="1" id="KW-0805">Transcription regulation</keyword>
<evidence type="ECO:0000313" key="6">
    <source>
        <dbReference type="EMBL" id="GEP58315.1"/>
    </source>
</evidence>
<dbReference type="Gene3D" id="1.10.357.10">
    <property type="entry name" value="Tetracycline Repressor, domain 2"/>
    <property type="match status" value="1"/>
</dbReference>
<dbReference type="InterPro" id="IPR001647">
    <property type="entry name" value="HTH_TetR"/>
</dbReference>
<comment type="caution">
    <text evidence="6">The sequence shown here is derived from an EMBL/GenBank/DDBJ whole genome shotgun (WGS) entry which is preliminary data.</text>
</comment>
<dbReference type="PANTHER" id="PTHR30055">
    <property type="entry name" value="HTH-TYPE TRANSCRIPTIONAL REGULATOR RUTR"/>
    <property type="match status" value="1"/>
</dbReference>
<dbReference type="Proteomes" id="UP000321058">
    <property type="component" value="Unassembled WGS sequence"/>
</dbReference>
<protein>
    <submittedName>
        <fullName evidence="6">TetR family transcriptional regulator</fullName>
    </submittedName>
</protein>
<dbReference type="OrthoDB" id="7828598at2"/>
<dbReference type="InterPro" id="IPR009057">
    <property type="entry name" value="Homeodomain-like_sf"/>
</dbReference>
<evidence type="ECO:0000256" key="1">
    <source>
        <dbReference type="ARBA" id="ARBA00023015"/>
    </source>
</evidence>
<dbReference type="GO" id="GO:0000976">
    <property type="term" value="F:transcription cis-regulatory region binding"/>
    <property type="evidence" value="ECO:0007669"/>
    <property type="project" value="TreeGrafter"/>
</dbReference>
<keyword evidence="3" id="KW-0804">Transcription</keyword>
<dbReference type="GO" id="GO:0003700">
    <property type="term" value="F:DNA-binding transcription factor activity"/>
    <property type="evidence" value="ECO:0007669"/>
    <property type="project" value="TreeGrafter"/>
</dbReference>
<evidence type="ECO:0000256" key="3">
    <source>
        <dbReference type="ARBA" id="ARBA00023163"/>
    </source>
</evidence>
<evidence type="ECO:0000256" key="2">
    <source>
        <dbReference type="ARBA" id="ARBA00023125"/>
    </source>
</evidence>
<dbReference type="PROSITE" id="PS50977">
    <property type="entry name" value="HTH_TETR_2"/>
    <property type="match status" value="1"/>
</dbReference>
<sequence length="207" mass="22463">MTPANEAALDAFTRLIAEKGFADVALRDVAEAAGLGLAELYKVYPDKVALVSAFMAKIDAEVLAGTPTKSDPEETARDRLFDAMMRRYDALRPHREALAAVRRASLRDPMLALAIGPALRRSMAAMLEAASVPSEGLTGALRQNGLLAIHAAVSRVYDKDETTDLSKTMAALDSRLKMAERWAQLFDKYVKSPEVRKPTDEADSPAS</sequence>
<dbReference type="PANTHER" id="PTHR30055:SF234">
    <property type="entry name" value="HTH-TYPE TRANSCRIPTIONAL REGULATOR BETI"/>
    <property type="match status" value="1"/>
</dbReference>
<name>A0A512NHC0_9HYPH</name>
<gene>
    <name evidence="6" type="ORF">RSO01_54810</name>
</gene>
<organism evidence="6 7">
    <name type="scientific">Reyranella soli</name>
    <dbReference type="NCBI Taxonomy" id="1230389"/>
    <lineage>
        <taxon>Bacteria</taxon>
        <taxon>Pseudomonadati</taxon>
        <taxon>Pseudomonadota</taxon>
        <taxon>Alphaproteobacteria</taxon>
        <taxon>Hyphomicrobiales</taxon>
        <taxon>Reyranellaceae</taxon>
        <taxon>Reyranella</taxon>
    </lineage>
</organism>
<proteinExistence type="predicted"/>
<dbReference type="AlphaFoldDB" id="A0A512NHC0"/>